<evidence type="ECO:0000313" key="1">
    <source>
        <dbReference type="EMBL" id="KAJ8059403.1"/>
    </source>
</evidence>
<dbReference type="AlphaFoldDB" id="A0A9X0DG21"/>
<gene>
    <name evidence="1" type="ORF">OCU04_012350</name>
</gene>
<protein>
    <submittedName>
        <fullName evidence="1">Uncharacterized protein</fullName>
    </submittedName>
</protein>
<name>A0A9X0DG21_9HELO</name>
<keyword evidence="2" id="KW-1185">Reference proteome</keyword>
<proteinExistence type="predicted"/>
<dbReference type="EMBL" id="JAPEIS010000015">
    <property type="protein sequence ID" value="KAJ8059403.1"/>
    <property type="molecule type" value="Genomic_DNA"/>
</dbReference>
<accession>A0A9X0DG21</accession>
<sequence>MEKQLYDYIDNTFLPEGLEHRFKLYNTIVFGIKIRTWIVKINRNYIDLIPYWNSTLPTDIENYKDTGIANDTTKIYNFLEKAKAVVRTALAGPSATSAIAQASYTPIATSLTQGAPTLTAGFARLTSVAPFSATQPSTSANSTRTWYYTDATKTYSLYSNSTLVSNTPYCPRNEWVYCDSG</sequence>
<reference evidence="1" key="1">
    <citation type="submission" date="2022-11" db="EMBL/GenBank/DDBJ databases">
        <title>Genome Resource of Sclerotinia nivalis Strain SnTB1, a Plant Pathogen Isolated from American Ginseng.</title>
        <authorList>
            <person name="Fan S."/>
        </authorList>
    </citation>
    <scope>NUCLEOTIDE SEQUENCE</scope>
    <source>
        <strain evidence="1">SnTB1</strain>
    </source>
</reference>
<comment type="caution">
    <text evidence="1">The sequence shown here is derived from an EMBL/GenBank/DDBJ whole genome shotgun (WGS) entry which is preliminary data.</text>
</comment>
<evidence type="ECO:0000313" key="2">
    <source>
        <dbReference type="Proteomes" id="UP001152300"/>
    </source>
</evidence>
<dbReference type="Proteomes" id="UP001152300">
    <property type="component" value="Unassembled WGS sequence"/>
</dbReference>
<organism evidence="1 2">
    <name type="scientific">Sclerotinia nivalis</name>
    <dbReference type="NCBI Taxonomy" id="352851"/>
    <lineage>
        <taxon>Eukaryota</taxon>
        <taxon>Fungi</taxon>
        <taxon>Dikarya</taxon>
        <taxon>Ascomycota</taxon>
        <taxon>Pezizomycotina</taxon>
        <taxon>Leotiomycetes</taxon>
        <taxon>Helotiales</taxon>
        <taxon>Sclerotiniaceae</taxon>
        <taxon>Sclerotinia</taxon>
    </lineage>
</organism>